<dbReference type="EC" id="2.3.1.39" evidence="2"/>
<feature type="region of interest" description="Disordered" evidence="1">
    <location>
        <begin position="1"/>
        <end position="314"/>
    </location>
</feature>
<protein>
    <submittedName>
        <fullName evidence="2">Malonyl CoA-acyl carrier protein transacylase</fullName>
        <ecNumber evidence="2">2.3.1.39</ecNumber>
    </submittedName>
</protein>
<feature type="compositionally biased region" description="Basic residues" evidence="1">
    <location>
        <begin position="105"/>
        <end position="128"/>
    </location>
</feature>
<evidence type="ECO:0000313" key="2">
    <source>
        <dbReference type="EMBL" id="CAA9576210.1"/>
    </source>
</evidence>
<dbReference type="AlphaFoldDB" id="A0A6J4VHS6"/>
<feature type="compositionally biased region" description="Basic residues" evidence="1">
    <location>
        <begin position="38"/>
        <end position="58"/>
    </location>
</feature>
<name>A0A6J4VHS6_9BACT</name>
<gene>
    <name evidence="2" type="ORF">AVDCRST_MAG19-3390</name>
</gene>
<dbReference type="GO" id="GO:0004314">
    <property type="term" value="F:[acyl-carrier-protein] S-malonyltransferase activity"/>
    <property type="evidence" value="ECO:0007669"/>
    <property type="project" value="UniProtKB-EC"/>
</dbReference>
<keyword evidence="2" id="KW-0808">Transferase</keyword>
<organism evidence="2">
    <name type="scientific">uncultured Thermomicrobiales bacterium</name>
    <dbReference type="NCBI Taxonomy" id="1645740"/>
    <lineage>
        <taxon>Bacteria</taxon>
        <taxon>Pseudomonadati</taxon>
        <taxon>Thermomicrobiota</taxon>
        <taxon>Thermomicrobia</taxon>
        <taxon>Thermomicrobiales</taxon>
        <taxon>environmental samples</taxon>
    </lineage>
</organism>
<accession>A0A6J4VHS6</accession>
<feature type="non-terminal residue" evidence="2">
    <location>
        <position position="1"/>
    </location>
</feature>
<dbReference type="EMBL" id="CADCWL010000188">
    <property type="protein sequence ID" value="CAA9576210.1"/>
    <property type="molecule type" value="Genomic_DNA"/>
</dbReference>
<feature type="compositionally biased region" description="Low complexity" evidence="1">
    <location>
        <begin position="205"/>
        <end position="228"/>
    </location>
</feature>
<reference evidence="2" key="1">
    <citation type="submission" date="2020-02" db="EMBL/GenBank/DDBJ databases">
        <authorList>
            <person name="Meier V. D."/>
        </authorList>
    </citation>
    <scope>NUCLEOTIDE SEQUENCE</scope>
    <source>
        <strain evidence="2">AVDCRST_MAG19</strain>
    </source>
</reference>
<feature type="compositionally biased region" description="Basic residues" evidence="1">
    <location>
        <begin position="155"/>
        <end position="164"/>
    </location>
</feature>
<feature type="compositionally biased region" description="Basic and acidic residues" evidence="1">
    <location>
        <begin position="172"/>
        <end position="182"/>
    </location>
</feature>
<feature type="compositionally biased region" description="Basic and acidic residues" evidence="1">
    <location>
        <begin position="298"/>
        <end position="308"/>
    </location>
</feature>
<proteinExistence type="predicted"/>
<evidence type="ECO:0000256" key="1">
    <source>
        <dbReference type="SAM" id="MobiDB-lite"/>
    </source>
</evidence>
<feature type="compositionally biased region" description="Gly residues" evidence="1">
    <location>
        <begin position="11"/>
        <end position="23"/>
    </location>
</feature>
<feature type="non-terminal residue" evidence="2">
    <location>
        <position position="314"/>
    </location>
</feature>
<feature type="compositionally biased region" description="Basic and acidic residues" evidence="1">
    <location>
        <begin position="137"/>
        <end position="147"/>
    </location>
</feature>
<keyword evidence="2" id="KW-0012">Acyltransferase</keyword>
<sequence length="314" mass="32368">DAPRPAPIRPGGRGGNGHVGLDGLGVSRPGLPACRHGQGARRRRAGRRRGLRRRRPRARLPPFPDDLCGTGRRPAGHPRSAAGDPGDQRRVLDSPPGAEPPAAARVRRGAQPRGVRRARRRRRPRLRGRVATGTATRRADAGARRGGDGGGARPAHGRRRRGRGGGRGGSGQRERPGADGRLRPHRGGRAGDGAGARAGGEARRPAAGQRRLPFLPDGAGAGRDAAAPGCGGDPVGADAPGLERRRPHDLVPGGDSPRAGRADCGRRALGRYGAGDGGRGGDDFLRGGTGQSVSGPDHPLRARGDGRRRGGVAV</sequence>